<keyword evidence="1" id="KW-0229">DNA integration</keyword>
<dbReference type="CDD" id="cd00338">
    <property type="entry name" value="Ser_Recombinase"/>
    <property type="match status" value="1"/>
</dbReference>
<dbReference type="Pfam" id="PF00239">
    <property type="entry name" value="Resolvase"/>
    <property type="match status" value="1"/>
</dbReference>
<feature type="active site" description="O-(5'-phospho-DNA)-serine intermediate" evidence="4 5">
    <location>
        <position position="10"/>
    </location>
</feature>
<evidence type="ECO:0000313" key="9">
    <source>
        <dbReference type="Proteomes" id="UP000279446"/>
    </source>
</evidence>
<dbReference type="GO" id="GO:0003677">
    <property type="term" value="F:DNA binding"/>
    <property type="evidence" value="ECO:0007669"/>
    <property type="project" value="UniProtKB-KW"/>
</dbReference>
<dbReference type="SUPFAM" id="SSF53041">
    <property type="entry name" value="Resolvase-like"/>
    <property type="match status" value="1"/>
</dbReference>
<dbReference type="EMBL" id="RZNY01000037">
    <property type="protein sequence ID" value="RUT40372.1"/>
    <property type="molecule type" value="Genomic_DNA"/>
</dbReference>
<keyword evidence="3" id="KW-0233">DNA recombination</keyword>
<feature type="domain" description="Resolvase/invertase-type recombinase catalytic" evidence="6">
    <location>
        <begin position="2"/>
        <end position="150"/>
    </location>
</feature>
<evidence type="ECO:0000313" key="8">
    <source>
        <dbReference type="EMBL" id="RUT40372.1"/>
    </source>
</evidence>
<dbReference type="AlphaFoldDB" id="A0A3S1DIU9"/>
<dbReference type="PANTHER" id="PTHR30461">
    <property type="entry name" value="DNA-INVERTASE FROM LAMBDOID PROPHAGE"/>
    <property type="match status" value="1"/>
</dbReference>
<evidence type="ECO:0000256" key="3">
    <source>
        <dbReference type="ARBA" id="ARBA00023172"/>
    </source>
</evidence>
<dbReference type="GO" id="GO:0000150">
    <property type="term" value="F:DNA strand exchange activity"/>
    <property type="evidence" value="ECO:0007669"/>
    <property type="project" value="InterPro"/>
</dbReference>
<sequence>MLTAVYARVSTGMQAMEGTSLDGQVELCIKKAKEIHVIENELKIYKEEGFSGEDIERPAMNQLRQDVASGLVNCIIITHPDRLSRDLTDKLFVCREFESRNVNLVFVDTEYKNTPEGQLFFNLISVIAQYELSLIKKRTVRGRLIAVEKDNKVMPMRVPPYGYNWIEGHLEINDQEAVFVKLIYQWYVYDHLTLREIGTKLVELGAEPKRAESKNWSASSIQNILKSEVYIGKLYYNRRKTQKVKGERTKKGAPKKTYTYRDEKDWLLVTVPSIIEDPLFSQAQEQRTKNKKMSGNVKHEYLLKSLMRCGHCGRKWEATTYSGRPNNSTGIREKYKSYRYLSL</sequence>
<evidence type="ECO:0000256" key="2">
    <source>
        <dbReference type="ARBA" id="ARBA00023125"/>
    </source>
</evidence>
<dbReference type="InterPro" id="IPR006119">
    <property type="entry name" value="Resolv_N"/>
</dbReference>
<dbReference type="PANTHER" id="PTHR30461:SF23">
    <property type="entry name" value="DNA RECOMBINASE-RELATED"/>
    <property type="match status" value="1"/>
</dbReference>
<keyword evidence="9" id="KW-1185">Reference proteome</keyword>
<dbReference type="PROSITE" id="PS51737">
    <property type="entry name" value="RECOMBINASE_DNA_BIND"/>
    <property type="match status" value="1"/>
</dbReference>
<comment type="caution">
    <text evidence="8">The sequence shown here is derived from an EMBL/GenBank/DDBJ whole genome shotgun (WGS) entry which is preliminary data.</text>
</comment>
<dbReference type="InterPro" id="IPR036162">
    <property type="entry name" value="Resolvase-like_N_sf"/>
</dbReference>
<dbReference type="InterPro" id="IPR038109">
    <property type="entry name" value="DNA_bind_recomb_sf"/>
</dbReference>
<dbReference type="OrthoDB" id="9811097at2"/>
<dbReference type="SMART" id="SM00857">
    <property type="entry name" value="Resolvase"/>
    <property type="match status" value="1"/>
</dbReference>
<dbReference type="Gene3D" id="3.40.50.1390">
    <property type="entry name" value="Resolvase, N-terminal catalytic domain"/>
    <property type="match status" value="1"/>
</dbReference>
<dbReference type="InterPro" id="IPR006118">
    <property type="entry name" value="Recombinase_CS"/>
</dbReference>
<feature type="domain" description="Recombinase" evidence="7">
    <location>
        <begin position="160"/>
        <end position="294"/>
    </location>
</feature>
<dbReference type="InterPro" id="IPR050639">
    <property type="entry name" value="SSR_resolvase"/>
</dbReference>
<evidence type="ECO:0000256" key="4">
    <source>
        <dbReference type="PIRSR" id="PIRSR606118-50"/>
    </source>
</evidence>
<dbReference type="InterPro" id="IPR011109">
    <property type="entry name" value="DNA_bind_recombinase_dom"/>
</dbReference>
<dbReference type="PROSITE" id="PS00397">
    <property type="entry name" value="RECOMBINASES_1"/>
    <property type="match status" value="1"/>
</dbReference>
<keyword evidence="2" id="KW-0238">DNA-binding</keyword>
<gene>
    <name evidence="8" type="ORF">EJP82_25140</name>
</gene>
<dbReference type="PROSITE" id="PS51736">
    <property type="entry name" value="RECOMBINASES_3"/>
    <property type="match status" value="1"/>
</dbReference>
<proteinExistence type="predicted"/>
<evidence type="ECO:0000256" key="1">
    <source>
        <dbReference type="ARBA" id="ARBA00022908"/>
    </source>
</evidence>
<name>A0A3S1DIU9_9BACL</name>
<dbReference type="GO" id="GO:0015074">
    <property type="term" value="P:DNA integration"/>
    <property type="evidence" value="ECO:0007669"/>
    <property type="project" value="UniProtKB-KW"/>
</dbReference>
<protein>
    <submittedName>
        <fullName evidence="8">Recombinase family protein</fullName>
    </submittedName>
</protein>
<reference evidence="8 9" key="1">
    <citation type="submission" date="2018-12" db="EMBL/GenBank/DDBJ databases">
        <authorList>
            <person name="Sun L."/>
            <person name="Chen Z."/>
        </authorList>
    </citation>
    <scope>NUCLEOTIDE SEQUENCE [LARGE SCALE GENOMIC DNA]</scope>
    <source>
        <strain evidence="8 9">DSM 15890</strain>
    </source>
</reference>
<dbReference type="Proteomes" id="UP000279446">
    <property type="component" value="Unassembled WGS sequence"/>
</dbReference>
<evidence type="ECO:0000259" key="7">
    <source>
        <dbReference type="PROSITE" id="PS51737"/>
    </source>
</evidence>
<evidence type="ECO:0000256" key="5">
    <source>
        <dbReference type="PROSITE-ProRule" id="PRU10137"/>
    </source>
</evidence>
<evidence type="ECO:0000259" key="6">
    <source>
        <dbReference type="PROSITE" id="PS51736"/>
    </source>
</evidence>
<accession>A0A3S1DIU9</accession>
<dbReference type="Pfam" id="PF07508">
    <property type="entry name" value="Recombinase"/>
    <property type="match status" value="1"/>
</dbReference>
<organism evidence="8 9">
    <name type="scientific">Paenibacillus anaericanus</name>
    <dbReference type="NCBI Taxonomy" id="170367"/>
    <lineage>
        <taxon>Bacteria</taxon>
        <taxon>Bacillati</taxon>
        <taxon>Bacillota</taxon>
        <taxon>Bacilli</taxon>
        <taxon>Bacillales</taxon>
        <taxon>Paenibacillaceae</taxon>
        <taxon>Paenibacillus</taxon>
    </lineage>
</organism>
<dbReference type="Gene3D" id="3.90.1750.20">
    <property type="entry name" value="Putative Large Serine Recombinase, Chain B, Domain 2"/>
    <property type="match status" value="1"/>
</dbReference>